<dbReference type="PANTHER" id="PTHR43395">
    <property type="entry name" value="SENSOR HISTIDINE KINASE CHEA"/>
    <property type="match status" value="1"/>
</dbReference>
<organism evidence="11 12">
    <name type="scientific">Zarconia navalis LEGE 11467</name>
    <dbReference type="NCBI Taxonomy" id="1828826"/>
    <lineage>
        <taxon>Bacteria</taxon>
        <taxon>Bacillati</taxon>
        <taxon>Cyanobacteriota</taxon>
        <taxon>Cyanophyceae</taxon>
        <taxon>Oscillatoriophycideae</taxon>
        <taxon>Oscillatoriales</taxon>
        <taxon>Oscillatoriales incertae sedis</taxon>
        <taxon>Zarconia</taxon>
        <taxon>Zarconia navalis</taxon>
    </lineage>
</organism>
<evidence type="ECO:0000256" key="1">
    <source>
        <dbReference type="ARBA" id="ARBA00000085"/>
    </source>
</evidence>
<dbReference type="PRINTS" id="PR00344">
    <property type="entry name" value="BCTRLSENSOR"/>
</dbReference>
<evidence type="ECO:0000259" key="8">
    <source>
        <dbReference type="PROSITE" id="PS50109"/>
    </source>
</evidence>
<dbReference type="GO" id="GO:0000160">
    <property type="term" value="P:phosphorelay signal transduction system"/>
    <property type="evidence" value="ECO:0007669"/>
    <property type="project" value="UniProtKB-KW"/>
</dbReference>
<keyword evidence="12" id="KW-1185">Reference proteome</keyword>
<evidence type="ECO:0000256" key="4">
    <source>
        <dbReference type="ARBA" id="ARBA00022679"/>
    </source>
</evidence>
<evidence type="ECO:0000259" key="10">
    <source>
        <dbReference type="PROSITE" id="PS50851"/>
    </source>
</evidence>
<keyword evidence="3 7" id="KW-0597">Phosphoprotein</keyword>
<dbReference type="SMART" id="SM00387">
    <property type="entry name" value="HATPase_c"/>
    <property type="match status" value="1"/>
</dbReference>
<dbReference type="AlphaFoldDB" id="A0A928VT22"/>
<feature type="domain" description="CheW-like" evidence="10">
    <location>
        <begin position="287"/>
        <end position="422"/>
    </location>
</feature>
<dbReference type="PROSITE" id="PS50110">
    <property type="entry name" value="RESPONSE_REGULATORY"/>
    <property type="match status" value="1"/>
</dbReference>
<dbReference type="InterPro" id="IPR003594">
    <property type="entry name" value="HATPase_dom"/>
</dbReference>
<dbReference type="InterPro" id="IPR004358">
    <property type="entry name" value="Sig_transdc_His_kin-like_C"/>
</dbReference>
<dbReference type="SMART" id="SM00260">
    <property type="entry name" value="CheW"/>
    <property type="match status" value="1"/>
</dbReference>
<evidence type="ECO:0000313" key="11">
    <source>
        <dbReference type="EMBL" id="MBE9039747.1"/>
    </source>
</evidence>
<evidence type="ECO:0000256" key="3">
    <source>
        <dbReference type="ARBA" id="ARBA00022553"/>
    </source>
</evidence>
<dbReference type="Pfam" id="PF02518">
    <property type="entry name" value="HATPase_c"/>
    <property type="match status" value="1"/>
</dbReference>
<dbReference type="Pfam" id="PF00072">
    <property type="entry name" value="Response_reg"/>
    <property type="match status" value="1"/>
</dbReference>
<dbReference type="Pfam" id="PF01584">
    <property type="entry name" value="CheW"/>
    <property type="match status" value="1"/>
</dbReference>
<dbReference type="InterPro" id="IPR036890">
    <property type="entry name" value="HATPase_C_sf"/>
</dbReference>
<dbReference type="Proteomes" id="UP000621799">
    <property type="component" value="Unassembled WGS sequence"/>
</dbReference>
<dbReference type="SUPFAM" id="SSF55874">
    <property type="entry name" value="ATPase domain of HSP90 chaperone/DNA topoisomerase II/histidine kinase"/>
    <property type="match status" value="1"/>
</dbReference>
<keyword evidence="5 11" id="KW-0418">Kinase</keyword>
<dbReference type="GO" id="GO:0004673">
    <property type="term" value="F:protein histidine kinase activity"/>
    <property type="evidence" value="ECO:0007669"/>
    <property type="project" value="UniProtKB-EC"/>
</dbReference>
<sequence length="565" mass="63521">MGLAGESLVEANWLQPFANSLLQLKQRQRELGQILEHLHESSTDGLSARFDAEALNNAQQKLHDCQEILDDRLNELDLFSRRVANLSENLYREVIASHMRPFGDGVKGFGRMVRDLARQLGKQVRLEIIGESTQVDRDILEKLEAPLTHTLRNAIAHGIELPDERRARGKPEVGTIRLEAFHRAGMLSICVEDDGRGIDLEDLRQAIASKQKLDPEMVARLTENELMEFLFLPGFSTTDRVTEMSGRGVGLDIAKNMVQEVGGLLRATARPERGVIFQFQLPLTLSVIRALLVEISGEPYAFGLTRIDRILMVCRDEIFAIENQHYVTVDNRNIGLVSARQVLELPPSSQEEEEFLSIVVLGERNHSYGLVVDRFIGERDLVVRPLDPRLGKVPDISAAAITDDGSPILIVDVSDLVRSIDRLISGGSLSLIQQDKTKNTTQNRKKILAIDDSITVREMERKLLENHGYQVDLAVDGMEGWNAVQMRNYDLVISDIDMPRMNGIELVRQIKSHPRLKSIPIIIISYKDREEDRLAGLEAGANYYLTKSSFQDDRLLNATIDLIGD</sequence>
<keyword evidence="6" id="KW-0902">Two-component regulatory system</keyword>
<dbReference type="Gene3D" id="3.30.565.10">
    <property type="entry name" value="Histidine kinase-like ATPase, C-terminal domain"/>
    <property type="match status" value="1"/>
</dbReference>
<dbReference type="SUPFAM" id="SSF50341">
    <property type="entry name" value="CheW-like"/>
    <property type="match status" value="1"/>
</dbReference>
<feature type="modified residue" description="4-aspartylphosphate" evidence="7">
    <location>
        <position position="495"/>
    </location>
</feature>
<evidence type="ECO:0000259" key="9">
    <source>
        <dbReference type="PROSITE" id="PS50110"/>
    </source>
</evidence>
<evidence type="ECO:0000256" key="2">
    <source>
        <dbReference type="ARBA" id="ARBA00012438"/>
    </source>
</evidence>
<feature type="domain" description="Response regulatory" evidence="9">
    <location>
        <begin position="446"/>
        <end position="562"/>
    </location>
</feature>
<dbReference type="FunFam" id="3.30.565.10:FF:000016">
    <property type="entry name" value="Chemotaxis protein CheA, putative"/>
    <property type="match status" value="1"/>
</dbReference>
<evidence type="ECO:0000256" key="5">
    <source>
        <dbReference type="ARBA" id="ARBA00022777"/>
    </source>
</evidence>
<dbReference type="GO" id="GO:0006935">
    <property type="term" value="P:chemotaxis"/>
    <property type="evidence" value="ECO:0007669"/>
    <property type="project" value="InterPro"/>
</dbReference>
<dbReference type="Gene3D" id="2.30.30.40">
    <property type="entry name" value="SH3 Domains"/>
    <property type="match status" value="1"/>
</dbReference>
<dbReference type="InterPro" id="IPR051315">
    <property type="entry name" value="Bact_Chemotaxis_CheA"/>
</dbReference>
<feature type="domain" description="Histidine kinase" evidence="8">
    <location>
        <begin position="111"/>
        <end position="285"/>
    </location>
</feature>
<comment type="catalytic activity">
    <reaction evidence="1">
        <text>ATP + protein L-histidine = ADP + protein N-phospho-L-histidine.</text>
        <dbReference type="EC" id="2.7.13.3"/>
    </reaction>
</comment>
<dbReference type="InterPro" id="IPR002545">
    <property type="entry name" value="CheW-lke_dom"/>
</dbReference>
<dbReference type="SUPFAM" id="SSF52172">
    <property type="entry name" value="CheY-like"/>
    <property type="match status" value="1"/>
</dbReference>
<name>A0A928VT22_9CYAN</name>
<dbReference type="SMART" id="SM00448">
    <property type="entry name" value="REC"/>
    <property type="match status" value="1"/>
</dbReference>
<accession>A0A928VT22</accession>
<keyword evidence="4" id="KW-0808">Transferase</keyword>
<comment type="caution">
    <text evidence="11">The sequence shown here is derived from an EMBL/GenBank/DDBJ whole genome shotgun (WGS) entry which is preliminary data.</text>
</comment>
<evidence type="ECO:0000256" key="6">
    <source>
        <dbReference type="ARBA" id="ARBA00023012"/>
    </source>
</evidence>
<reference evidence="11" key="1">
    <citation type="submission" date="2020-10" db="EMBL/GenBank/DDBJ databases">
        <authorList>
            <person name="Castelo-Branco R."/>
            <person name="Eusebio N."/>
            <person name="Adriana R."/>
            <person name="Vieira A."/>
            <person name="Brugerolle De Fraissinette N."/>
            <person name="Rezende De Castro R."/>
            <person name="Schneider M.P."/>
            <person name="Vasconcelos V."/>
            <person name="Leao P.N."/>
        </authorList>
    </citation>
    <scope>NUCLEOTIDE SEQUENCE</scope>
    <source>
        <strain evidence="11">LEGE 11467</strain>
    </source>
</reference>
<evidence type="ECO:0000313" key="12">
    <source>
        <dbReference type="Proteomes" id="UP000621799"/>
    </source>
</evidence>
<dbReference type="InterPro" id="IPR011006">
    <property type="entry name" value="CheY-like_superfamily"/>
</dbReference>
<dbReference type="Gene3D" id="3.40.50.2300">
    <property type="match status" value="1"/>
</dbReference>
<dbReference type="InterPro" id="IPR005467">
    <property type="entry name" value="His_kinase_dom"/>
</dbReference>
<dbReference type="EMBL" id="JADEXN010000029">
    <property type="protein sequence ID" value="MBE9039747.1"/>
    <property type="molecule type" value="Genomic_DNA"/>
</dbReference>
<dbReference type="RefSeq" id="WP_264320009.1">
    <property type="nucleotide sequence ID" value="NZ_JADEXN010000029.1"/>
</dbReference>
<dbReference type="PROSITE" id="PS50851">
    <property type="entry name" value="CHEW"/>
    <property type="match status" value="1"/>
</dbReference>
<gene>
    <name evidence="11" type="ORF">IQ235_02935</name>
</gene>
<dbReference type="PANTHER" id="PTHR43395:SF1">
    <property type="entry name" value="CHEMOTAXIS PROTEIN CHEA"/>
    <property type="match status" value="1"/>
</dbReference>
<dbReference type="InterPro" id="IPR036061">
    <property type="entry name" value="CheW-like_dom_sf"/>
</dbReference>
<dbReference type="PROSITE" id="PS50109">
    <property type="entry name" value="HIS_KIN"/>
    <property type="match status" value="1"/>
</dbReference>
<evidence type="ECO:0000256" key="7">
    <source>
        <dbReference type="PROSITE-ProRule" id="PRU00169"/>
    </source>
</evidence>
<dbReference type="EC" id="2.7.13.3" evidence="2"/>
<protein>
    <recommendedName>
        <fullName evidence="2">histidine kinase</fullName>
        <ecNumber evidence="2">2.7.13.3</ecNumber>
    </recommendedName>
</protein>
<dbReference type="InterPro" id="IPR001789">
    <property type="entry name" value="Sig_transdc_resp-reg_receiver"/>
</dbReference>
<proteinExistence type="predicted"/>